<dbReference type="Proteomes" id="UP000193006">
    <property type="component" value="Chromosome"/>
</dbReference>
<dbReference type="KEGG" id="bkw:BkAM31D_12620"/>
<dbReference type="GO" id="GO:0006281">
    <property type="term" value="P:DNA repair"/>
    <property type="evidence" value="ECO:0007669"/>
    <property type="project" value="InterPro"/>
</dbReference>
<dbReference type="InterPro" id="IPR012310">
    <property type="entry name" value="DNA_ligase_ATP-dep_cent"/>
</dbReference>
<dbReference type="RefSeq" id="WP_066149240.1">
    <property type="nucleotide sequence ID" value="NZ_CP020814.1"/>
</dbReference>
<evidence type="ECO:0000313" key="5">
    <source>
        <dbReference type="Proteomes" id="UP000193006"/>
    </source>
</evidence>
<dbReference type="InterPro" id="IPR050191">
    <property type="entry name" value="ATP-dep_DNA_ligase"/>
</dbReference>
<gene>
    <name evidence="4" type="ORF">BkAM31D_12620</name>
</gene>
<dbReference type="PANTHER" id="PTHR45674:SF4">
    <property type="entry name" value="DNA LIGASE 1"/>
    <property type="match status" value="1"/>
</dbReference>
<comment type="similarity">
    <text evidence="1">Belongs to the ATP-dependent DNA ligase family.</text>
</comment>
<dbReference type="GO" id="GO:0005524">
    <property type="term" value="F:ATP binding"/>
    <property type="evidence" value="ECO:0007669"/>
    <property type="project" value="InterPro"/>
</dbReference>
<evidence type="ECO:0000313" key="4">
    <source>
        <dbReference type="EMBL" id="ARK30604.1"/>
    </source>
</evidence>
<dbReference type="AlphaFoldDB" id="A0A1X9MD88"/>
<accession>A0A1X9MD88</accession>
<dbReference type="CDD" id="cd07906">
    <property type="entry name" value="Adenylation_DNA_ligase_LigD_LigC"/>
    <property type="match status" value="1"/>
</dbReference>
<keyword evidence="2 4" id="KW-0436">Ligase</keyword>
<reference evidence="4 5" key="1">
    <citation type="submission" date="2017-04" db="EMBL/GenBank/DDBJ databases">
        <title>Bacillus krulwichiae AM31D Genome sequencing and assembly.</title>
        <authorList>
            <person name="Krulwich T.A."/>
            <person name="Anastor L."/>
            <person name="Ehrlich R."/>
            <person name="Ehrlich G.D."/>
            <person name="Janto B."/>
        </authorList>
    </citation>
    <scope>NUCLEOTIDE SEQUENCE [LARGE SCALE GENOMIC DNA]</scope>
    <source>
        <strain evidence="4 5">AM31D</strain>
    </source>
</reference>
<dbReference type="Pfam" id="PF01068">
    <property type="entry name" value="DNA_ligase_A_M"/>
    <property type="match status" value="1"/>
</dbReference>
<dbReference type="GO" id="GO:0006310">
    <property type="term" value="P:DNA recombination"/>
    <property type="evidence" value="ECO:0007669"/>
    <property type="project" value="InterPro"/>
</dbReference>
<dbReference type="Gene3D" id="3.30.470.30">
    <property type="entry name" value="DNA ligase/mRNA capping enzyme"/>
    <property type="match status" value="1"/>
</dbReference>
<sequence length="242" mass="28454">MFLSPMLLKEVDTPPEDYANVITELKLDGIRIIFSNLNNNPRLYTRTGHDVTHLFPELISVQLPKGVILDGELIVPDRNNKPSYRLLMDKIKQKETTLSVQYVAYDLLYYRGEKITQFPLLKRKKILDQIIPTDTITIVTSQWFEGNSQTYFEVVKRYGLEGIVVKKPMSKYRCGVRSGDWVKILNRDYEDNLTLRSDFESWLVNDNKKKVVFLNIQLKKNRKNLYEYYRKFITGNKKDSSQ</sequence>
<dbReference type="SUPFAM" id="SSF56091">
    <property type="entry name" value="DNA ligase/mRNA capping enzyme, catalytic domain"/>
    <property type="match status" value="1"/>
</dbReference>
<dbReference type="Gene3D" id="3.30.1490.70">
    <property type="match status" value="1"/>
</dbReference>
<feature type="domain" description="ATP-dependent DNA ligase family profile" evidence="3">
    <location>
        <begin position="93"/>
        <end position="237"/>
    </location>
</feature>
<name>A0A1X9MD88_9BACI</name>
<dbReference type="PROSITE" id="PS50160">
    <property type="entry name" value="DNA_LIGASE_A3"/>
    <property type="match status" value="1"/>
</dbReference>
<proteinExistence type="inferred from homology"/>
<organism evidence="4 5">
    <name type="scientific">Halalkalibacter krulwichiae</name>
    <dbReference type="NCBI Taxonomy" id="199441"/>
    <lineage>
        <taxon>Bacteria</taxon>
        <taxon>Bacillati</taxon>
        <taxon>Bacillota</taxon>
        <taxon>Bacilli</taxon>
        <taxon>Bacillales</taxon>
        <taxon>Bacillaceae</taxon>
        <taxon>Halalkalibacter</taxon>
    </lineage>
</organism>
<dbReference type="GO" id="GO:0003910">
    <property type="term" value="F:DNA ligase (ATP) activity"/>
    <property type="evidence" value="ECO:0007669"/>
    <property type="project" value="InterPro"/>
</dbReference>
<evidence type="ECO:0000256" key="2">
    <source>
        <dbReference type="ARBA" id="ARBA00022598"/>
    </source>
</evidence>
<dbReference type="EMBL" id="CP020814">
    <property type="protein sequence ID" value="ARK30604.1"/>
    <property type="molecule type" value="Genomic_DNA"/>
</dbReference>
<dbReference type="PANTHER" id="PTHR45674">
    <property type="entry name" value="DNA LIGASE 1/3 FAMILY MEMBER"/>
    <property type="match status" value="1"/>
</dbReference>
<keyword evidence="5" id="KW-1185">Reference proteome</keyword>
<evidence type="ECO:0000256" key="1">
    <source>
        <dbReference type="ARBA" id="ARBA00007572"/>
    </source>
</evidence>
<evidence type="ECO:0000259" key="3">
    <source>
        <dbReference type="PROSITE" id="PS50160"/>
    </source>
</evidence>
<protein>
    <submittedName>
        <fullName evidence="4">Putative DNA ligase-like protein/MT0965</fullName>
    </submittedName>
</protein>
<dbReference type="STRING" id="199441.BkAM31D_12620"/>